<feature type="domain" description="LIM zinc-binding" evidence="12">
    <location>
        <begin position="151"/>
        <end position="212"/>
    </location>
</feature>
<dbReference type="InterPro" id="IPR001715">
    <property type="entry name" value="CH_dom"/>
</dbReference>
<dbReference type="CTD" id="39475"/>
<feature type="compositionally biased region" description="Basic and acidic residues" evidence="10">
    <location>
        <begin position="440"/>
        <end position="455"/>
    </location>
</feature>
<protein>
    <recommendedName>
        <fullName evidence="16">MICAL-like protein 1</fullName>
    </recommendedName>
</protein>
<keyword evidence="15" id="KW-1185">Reference proteome</keyword>
<evidence type="ECO:0000256" key="7">
    <source>
        <dbReference type="ARBA" id="ARBA00023054"/>
    </source>
</evidence>
<reference evidence="14" key="1">
    <citation type="submission" date="2022-01" db="UniProtKB">
        <authorList>
            <consortium name="EnsemblMetazoa"/>
        </authorList>
    </citation>
    <scope>IDENTIFICATION</scope>
</reference>
<dbReference type="InterPro" id="IPR050540">
    <property type="entry name" value="F-actin_Monoox_Mical"/>
</dbReference>
<dbReference type="Pfam" id="PF00412">
    <property type="entry name" value="LIM"/>
    <property type="match status" value="1"/>
</dbReference>
<dbReference type="InterPro" id="IPR001781">
    <property type="entry name" value="Znf_LIM"/>
</dbReference>
<feature type="compositionally biased region" description="Basic and acidic residues" evidence="10">
    <location>
        <begin position="306"/>
        <end position="320"/>
    </location>
</feature>
<feature type="coiled-coil region" evidence="9">
    <location>
        <begin position="806"/>
        <end position="833"/>
    </location>
</feature>
<feature type="domain" description="Calponin-homology (CH)" evidence="11">
    <location>
        <begin position="4"/>
        <end position="110"/>
    </location>
</feature>
<feature type="compositionally biased region" description="Basic and acidic residues" evidence="10">
    <location>
        <begin position="493"/>
        <end position="502"/>
    </location>
</feature>
<dbReference type="Pfam" id="PF00307">
    <property type="entry name" value="CH"/>
    <property type="match status" value="1"/>
</dbReference>
<feature type="region of interest" description="Disordered" evidence="10">
    <location>
        <begin position="765"/>
        <end position="800"/>
    </location>
</feature>
<dbReference type="GO" id="GO:0005768">
    <property type="term" value="C:endosome"/>
    <property type="evidence" value="ECO:0007669"/>
    <property type="project" value="UniProtKB-SubCell"/>
</dbReference>
<dbReference type="GeneID" id="106661452"/>
<feature type="compositionally biased region" description="Low complexity" evidence="10">
    <location>
        <begin position="600"/>
        <end position="614"/>
    </location>
</feature>
<dbReference type="OrthoDB" id="10017054at2759"/>
<keyword evidence="6 8" id="KW-0440">LIM domain</keyword>
<evidence type="ECO:0000256" key="6">
    <source>
        <dbReference type="ARBA" id="ARBA00023038"/>
    </source>
</evidence>
<dbReference type="GO" id="GO:0046872">
    <property type="term" value="F:metal ion binding"/>
    <property type="evidence" value="ECO:0007669"/>
    <property type="project" value="UniProtKB-KW"/>
</dbReference>
<dbReference type="FunFam" id="1.10.418.10:FF:000023">
    <property type="entry name" value="EH domain-binding protein 1 isoform X1"/>
    <property type="match status" value="1"/>
</dbReference>
<dbReference type="SUPFAM" id="SSF47576">
    <property type="entry name" value="Calponin-homology domain, CH-domain"/>
    <property type="match status" value="1"/>
</dbReference>
<name>A0A8I6RAN9_CIMLE</name>
<feature type="domain" description="BMERB" evidence="13">
    <location>
        <begin position="796"/>
        <end position="948"/>
    </location>
</feature>
<dbReference type="SMART" id="SM01203">
    <property type="entry name" value="DUF3585"/>
    <property type="match status" value="1"/>
</dbReference>
<keyword evidence="5 8" id="KW-0862">Zinc</keyword>
<proteinExistence type="predicted"/>
<feature type="compositionally biased region" description="Basic and acidic residues" evidence="10">
    <location>
        <begin position="657"/>
        <end position="682"/>
    </location>
</feature>
<dbReference type="PANTHER" id="PTHR23167:SF84">
    <property type="entry name" value="ALPHA ACTININ 3-RELATED"/>
    <property type="match status" value="1"/>
</dbReference>
<feature type="region of interest" description="Disordered" evidence="10">
    <location>
        <begin position="280"/>
        <end position="320"/>
    </location>
</feature>
<comment type="subcellular location">
    <subcellularLocation>
        <location evidence="1">Endosome</location>
    </subcellularLocation>
</comment>
<feature type="region of interest" description="Disordered" evidence="10">
    <location>
        <begin position="429"/>
        <end position="637"/>
    </location>
</feature>
<evidence type="ECO:0000259" key="13">
    <source>
        <dbReference type="PROSITE" id="PS51848"/>
    </source>
</evidence>
<evidence type="ECO:0000256" key="1">
    <source>
        <dbReference type="ARBA" id="ARBA00004177"/>
    </source>
</evidence>
<dbReference type="PROSITE" id="PS00478">
    <property type="entry name" value="LIM_DOMAIN_1"/>
    <property type="match status" value="1"/>
</dbReference>
<dbReference type="Pfam" id="PF12130">
    <property type="entry name" value="bMERB_dom"/>
    <property type="match status" value="1"/>
</dbReference>
<dbReference type="CDD" id="cd09400">
    <property type="entry name" value="LIM_like_1"/>
    <property type="match status" value="1"/>
</dbReference>
<dbReference type="Gene3D" id="1.10.418.10">
    <property type="entry name" value="Calponin-like domain"/>
    <property type="match status" value="1"/>
</dbReference>
<evidence type="ECO:0000256" key="9">
    <source>
        <dbReference type="SAM" id="Coils"/>
    </source>
</evidence>
<feature type="compositionally biased region" description="Basic and acidic residues" evidence="10">
    <location>
        <begin position="280"/>
        <end position="290"/>
    </location>
</feature>
<evidence type="ECO:0000256" key="5">
    <source>
        <dbReference type="ARBA" id="ARBA00022833"/>
    </source>
</evidence>
<dbReference type="AlphaFoldDB" id="A0A8I6RAN9"/>
<feature type="compositionally biased region" description="Polar residues" evidence="10">
    <location>
        <begin position="549"/>
        <end position="564"/>
    </location>
</feature>
<keyword evidence="2" id="KW-0597">Phosphoprotein</keyword>
<evidence type="ECO:0008006" key="16">
    <source>
        <dbReference type="Google" id="ProtNLM"/>
    </source>
</evidence>
<feature type="compositionally biased region" description="Polar residues" evidence="10">
    <location>
        <begin position="476"/>
        <end position="485"/>
    </location>
</feature>
<dbReference type="OMA" id="GHNKSTH"/>
<dbReference type="EnsemblMetazoa" id="XM_014384852.2">
    <property type="protein sequence ID" value="XP_014240338.1"/>
    <property type="gene ID" value="LOC106661452"/>
</dbReference>
<evidence type="ECO:0000256" key="10">
    <source>
        <dbReference type="SAM" id="MobiDB-lite"/>
    </source>
</evidence>
<feature type="compositionally biased region" description="Low complexity" evidence="10">
    <location>
        <begin position="291"/>
        <end position="302"/>
    </location>
</feature>
<dbReference type="RefSeq" id="XP_014240340.1">
    <property type="nucleotide sequence ID" value="XM_014384854.2"/>
</dbReference>
<dbReference type="SMART" id="SM00132">
    <property type="entry name" value="LIM"/>
    <property type="match status" value="1"/>
</dbReference>
<dbReference type="Gene3D" id="2.10.110.10">
    <property type="entry name" value="Cysteine Rich Protein"/>
    <property type="match status" value="1"/>
</dbReference>
<feature type="compositionally biased region" description="Low complexity" evidence="10">
    <location>
        <begin position="724"/>
        <end position="735"/>
    </location>
</feature>
<feature type="compositionally biased region" description="Polar residues" evidence="10">
    <location>
        <begin position="619"/>
        <end position="632"/>
    </location>
</feature>
<dbReference type="PROSITE" id="PS50023">
    <property type="entry name" value="LIM_DOMAIN_2"/>
    <property type="match status" value="1"/>
</dbReference>
<accession>A0A8I6RAN9</accession>
<dbReference type="PANTHER" id="PTHR23167">
    <property type="entry name" value="CALPONIN HOMOLOGY DOMAIN-CONTAINING PROTEIN DDB_G0272472-RELATED"/>
    <property type="match status" value="1"/>
</dbReference>
<dbReference type="EnsemblMetazoa" id="XM_014384854.2">
    <property type="protein sequence ID" value="XP_014240340.1"/>
    <property type="gene ID" value="LOC106661452"/>
</dbReference>
<organism evidence="14 15">
    <name type="scientific">Cimex lectularius</name>
    <name type="common">Bed bug</name>
    <name type="synonym">Acanthia lectularia</name>
    <dbReference type="NCBI Taxonomy" id="79782"/>
    <lineage>
        <taxon>Eukaryota</taxon>
        <taxon>Metazoa</taxon>
        <taxon>Ecdysozoa</taxon>
        <taxon>Arthropoda</taxon>
        <taxon>Hexapoda</taxon>
        <taxon>Insecta</taxon>
        <taxon>Pterygota</taxon>
        <taxon>Neoptera</taxon>
        <taxon>Paraneoptera</taxon>
        <taxon>Hemiptera</taxon>
        <taxon>Heteroptera</taxon>
        <taxon>Panheteroptera</taxon>
        <taxon>Cimicomorpha</taxon>
        <taxon>Cimicidae</taxon>
        <taxon>Cimex</taxon>
    </lineage>
</organism>
<sequence length="1012" mass="114581">MGERRGTKALEMWCKRVTQGYPGVKVENMTTSWRDGMAFCAMIHHFRPDLIDFSSLDKSDILKNNEMAFRIAERHLGIPALLDAEDMAEYPVPDRLSILTYLSQFYQAFASNNASPIKKQSSESPDTSLTSLTQSNVQHAPKMEGTPPWKEPCVICDHAVFLAQRLRVEGKLYHRTCFRCARCNAQLSTADYYETHDGQYCCETCPDEDMEHSAEPPIVIPSIREEEQIEQVINLTRPQSIEPTPSQKSSLVAMRKMLFDSYNKDTDDAKLNRCENKTTDDVNSIEDSKNDLSNNDDSSSQNQFRKNSEESVHTNVDCKNEDSPLCVELNHTDSKVNDRNSLDNNVNILVDKVICSDVEIDSDKVVTESDDKVDLKETLEDKPTSLGDNKSLTVHTDDLKIKSDDTETQENHKIIEAINVSINVEENVSSFTSKSPTVEIVKEPAEDKLRGKESDYPSGFNPFGDDEDEEEKSVENSKTSTNPFDSDTEDEEIKSKSPEKLAEAISPIHKASSQNPFGSDEEDDTQIPVPLPRRNTHSSPVPFPRTKWRGSQRSLCSMSSMGSHTSPRKKRPAPPPPVSPSISLTSPRSRKTKRAPLPPSLGSSRLSLSTEVSSKASEDSQSILSSDQNSVKGIQDDEITTEISNIAEKISAMADAQNKENEESKRKSTDEPLESGDMKCTLDESVTSEVEENTAFDSKKIIIPQTPPPKPRRLEISSNEVTLSSISPTPSASTSNVDSLTYQEDINSPTEKQSKDFANLHQKISEERGATFTTPNKSTHGQWRRKKAPAPPLPLPKRRTVKPMPIQNIKQELKDIEIKQQGLERQGVALENKIRDKFDTEESISPYVEELVLQLFELVNEKNELFRKQAELMYLRRQHNLEEEHAELEYQIRCLMARPEVNKTDSDKETEEQLIQRLVEVVERRDAIVQCLEMDRLREAEEDKSISLSLGIFTQNIGQEVQSKPIKKQKKKKDKRNSLKTLDLDKDLDESEKEIKKKKKWYTLHHLKNKHL</sequence>
<dbReference type="SMART" id="SM00033">
    <property type="entry name" value="CH"/>
    <property type="match status" value="1"/>
</dbReference>
<feature type="compositionally biased region" description="Polar residues" evidence="10">
    <location>
        <begin position="771"/>
        <end position="781"/>
    </location>
</feature>
<keyword evidence="7 9" id="KW-0175">Coiled coil</keyword>
<keyword evidence="4" id="KW-0967">Endosome</keyword>
<evidence type="ECO:0000256" key="8">
    <source>
        <dbReference type="PROSITE-ProRule" id="PRU00125"/>
    </source>
</evidence>
<evidence type="ECO:0000256" key="2">
    <source>
        <dbReference type="ARBA" id="ARBA00022553"/>
    </source>
</evidence>
<evidence type="ECO:0000313" key="15">
    <source>
        <dbReference type="Proteomes" id="UP000494040"/>
    </source>
</evidence>
<dbReference type="RefSeq" id="XP_014240338.1">
    <property type="nucleotide sequence ID" value="XM_014384852.2"/>
</dbReference>
<evidence type="ECO:0000259" key="11">
    <source>
        <dbReference type="PROSITE" id="PS50021"/>
    </source>
</evidence>
<dbReference type="KEGG" id="clec:106661452"/>
<dbReference type="PROSITE" id="PS51848">
    <property type="entry name" value="BMERB"/>
    <property type="match status" value="1"/>
</dbReference>
<evidence type="ECO:0000259" key="12">
    <source>
        <dbReference type="PROSITE" id="PS50023"/>
    </source>
</evidence>
<dbReference type="PROSITE" id="PS50021">
    <property type="entry name" value="CH"/>
    <property type="match status" value="1"/>
</dbReference>
<feature type="region of interest" description="Disordered" evidence="10">
    <location>
        <begin position="650"/>
        <end position="737"/>
    </location>
</feature>
<evidence type="ECO:0000256" key="3">
    <source>
        <dbReference type="ARBA" id="ARBA00022723"/>
    </source>
</evidence>
<dbReference type="InterPro" id="IPR036872">
    <property type="entry name" value="CH_dom_sf"/>
</dbReference>
<dbReference type="InterPro" id="IPR022735">
    <property type="entry name" value="bMERB_dom"/>
</dbReference>
<evidence type="ECO:0000313" key="14">
    <source>
        <dbReference type="EnsemblMetazoa" id="XP_014240340.1"/>
    </source>
</evidence>
<keyword evidence="3 8" id="KW-0479">Metal-binding</keyword>
<evidence type="ECO:0000256" key="4">
    <source>
        <dbReference type="ARBA" id="ARBA00022753"/>
    </source>
</evidence>
<dbReference type="Proteomes" id="UP000494040">
    <property type="component" value="Unassembled WGS sequence"/>
</dbReference>
<dbReference type="SUPFAM" id="SSF57716">
    <property type="entry name" value="Glucocorticoid receptor-like (DNA-binding domain)"/>
    <property type="match status" value="1"/>
</dbReference>